<dbReference type="InterPro" id="IPR011249">
    <property type="entry name" value="Metalloenz_LuxS/M16"/>
</dbReference>
<evidence type="ECO:0000313" key="4">
    <source>
        <dbReference type="EMBL" id="MFC6097239.1"/>
    </source>
</evidence>
<dbReference type="Proteomes" id="UP001596287">
    <property type="component" value="Unassembled WGS sequence"/>
</dbReference>
<dbReference type="Pfam" id="PF05193">
    <property type="entry name" value="Peptidase_M16_C"/>
    <property type="match status" value="1"/>
</dbReference>
<dbReference type="SUPFAM" id="SSF63411">
    <property type="entry name" value="LuxS/MPP-like metallohydrolase"/>
    <property type="match status" value="2"/>
</dbReference>
<feature type="chain" id="PRO_5046872061" evidence="1">
    <location>
        <begin position="20"/>
        <end position="681"/>
    </location>
</feature>
<dbReference type="InterPro" id="IPR007863">
    <property type="entry name" value="Peptidase_M16_C"/>
</dbReference>
<dbReference type="InterPro" id="IPR011765">
    <property type="entry name" value="Pept_M16_N"/>
</dbReference>
<protein>
    <submittedName>
        <fullName evidence="4">M16 family metallopeptidase</fullName>
    </submittedName>
</protein>
<feature type="domain" description="Peptidase M16 C-terminal" evidence="3">
    <location>
        <begin position="195"/>
        <end position="373"/>
    </location>
</feature>
<dbReference type="InterPro" id="IPR050361">
    <property type="entry name" value="MPP/UQCRC_Complex"/>
</dbReference>
<name>A0ABW1PNY7_9FLAO</name>
<dbReference type="PANTHER" id="PTHR11851:SF224">
    <property type="entry name" value="PROCESSING PROTEASE"/>
    <property type="match status" value="1"/>
</dbReference>
<evidence type="ECO:0000313" key="5">
    <source>
        <dbReference type="Proteomes" id="UP001596287"/>
    </source>
</evidence>
<accession>A0ABW1PNY7</accession>
<dbReference type="RefSeq" id="WP_379792131.1">
    <property type="nucleotide sequence ID" value="NZ_JBHSQB010000008.1"/>
</dbReference>
<sequence length="681" mass="74744">MKKTIFILSSLFLTVIMQAQDRPQPKPGPAPVINIGKPQTFELKNGLKVMVVENNKLPRVSFNLTMDNMPYAEGDKKGVSELTSALIGSGTKKMSKDVFNEEIDFLGANIGFNSEGAYASGLSKYADRILELMADGALNSVFTQEEFDKEKAKLIEGLKTSEKSVQAVAARVENVLVYGKNHPAGEYLSEEVINKVTLNDAVQNYNTYFVPAKAYLVVIGDVKFKDVKKAVEKYFGSWKKAAAPEVVYAAPKDVQYTQINFIDMPNAVQSEISLVNISNLKMTDKDYFATILANQIIGGDFNSYLNMNLREAHGWTYGARSGIRGNKYVGKFKSSTQVRNSVTDSAVVEFFKELKRIRTEKVSDEMLKNVKAGYIGNFVMQIQKPGTVAGYALQTQTQGLPADFYENYIKNINAVTVDDIQRAANKYFLADNTRVIVTGKGSEVLPSLEKLGIPMFYFDKFGNSIEKPIAKKQVPAGVTAKTVLDSYIKAIGGEKNAKSVKSLFATMTGKVQGIDITMVRKSTSAGKKLDEVTGMGQTLSKDVFDGTKGYESAQGQKTDYDADKLAEVKFYATPFPELNLATKSGVTLSGIETFDGKDAYAIKDGKKTLYYDVATGLKIGQSETEEVQGQQMTQVITFSDYKDVKGVKVAHKTALNVGIEIELNATSVKVNEGVTDADFKI</sequence>
<evidence type="ECO:0000259" key="3">
    <source>
        <dbReference type="Pfam" id="PF05193"/>
    </source>
</evidence>
<keyword evidence="5" id="KW-1185">Reference proteome</keyword>
<feature type="domain" description="Peptidase M16 N-terminal" evidence="2">
    <location>
        <begin position="73"/>
        <end position="168"/>
    </location>
</feature>
<keyword evidence="1" id="KW-0732">Signal</keyword>
<reference evidence="5" key="1">
    <citation type="journal article" date="2019" name="Int. J. Syst. Evol. Microbiol.">
        <title>The Global Catalogue of Microorganisms (GCM) 10K type strain sequencing project: providing services to taxonomists for standard genome sequencing and annotation.</title>
        <authorList>
            <consortium name="The Broad Institute Genomics Platform"/>
            <consortium name="The Broad Institute Genome Sequencing Center for Infectious Disease"/>
            <person name="Wu L."/>
            <person name="Ma J."/>
        </authorList>
    </citation>
    <scope>NUCLEOTIDE SEQUENCE [LARGE SCALE GENOMIC DNA]</scope>
    <source>
        <strain evidence="5">CCUG 49679</strain>
    </source>
</reference>
<dbReference type="PANTHER" id="PTHR11851">
    <property type="entry name" value="METALLOPROTEASE"/>
    <property type="match status" value="1"/>
</dbReference>
<proteinExistence type="predicted"/>
<organism evidence="4 5">
    <name type="scientific">Flavobacterium qiangtangense</name>
    <dbReference type="NCBI Taxonomy" id="1442595"/>
    <lineage>
        <taxon>Bacteria</taxon>
        <taxon>Pseudomonadati</taxon>
        <taxon>Bacteroidota</taxon>
        <taxon>Flavobacteriia</taxon>
        <taxon>Flavobacteriales</taxon>
        <taxon>Flavobacteriaceae</taxon>
        <taxon>Flavobacterium</taxon>
    </lineage>
</organism>
<evidence type="ECO:0000256" key="1">
    <source>
        <dbReference type="SAM" id="SignalP"/>
    </source>
</evidence>
<dbReference type="Pfam" id="PF00675">
    <property type="entry name" value="Peptidase_M16"/>
    <property type="match status" value="1"/>
</dbReference>
<feature type="signal peptide" evidence="1">
    <location>
        <begin position="1"/>
        <end position="19"/>
    </location>
</feature>
<comment type="caution">
    <text evidence="4">The sequence shown here is derived from an EMBL/GenBank/DDBJ whole genome shotgun (WGS) entry which is preliminary data.</text>
</comment>
<dbReference type="Gene3D" id="3.30.830.10">
    <property type="entry name" value="Metalloenzyme, LuxS/M16 peptidase-like"/>
    <property type="match status" value="2"/>
</dbReference>
<gene>
    <name evidence="4" type="ORF">ACFPVY_11350</name>
</gene>
<evidence type="ECO:0000259" key="2">
    <source>
        <dbReference type="Pfam" id="PF00675"/>
    </source>
</evidence>
<dbReference type="EMBL" id="JBHSQB010000008">
    <property type="protein sequence ID" value="MFC6097239.1"/>
    <property type="molecule type" value="Genomic_DNA"/>
</dbReference>